<evidence type="ECO:0000313" key="2">
    <source>
        <dbReference type="Proteomes" id="UP000182412"/>
    </source>
</evidence>
<gene>
    <name evidence="1" type="ORF">SAMN05216366_14617</name>
</gene>
<name>A0A1H0V812_SELRU</name>
<dbReference type="Gene3D" id="2.180.10.10">
    <property type="entry name" value="RHS repeat-associated core"/>
    <property type="match status" value="1"/>
</dbReference>
<dbReference type="EMBL" id="FNJQ01000046">
    <property type="protein sequence ID" value="SDP74484.1"/>
    <property type="molecule type" value="Genomic_DNA"/>
</dbReference>
<dbReference type="Proteomes" id="UP000182412">
    <property type="component" value="Unassembled WGS sequence"/>
</dbReference>
<proteinExistence type="predicted"/>
<organism evidence="1 2">
    <name type="scientific">Selenomonas ruminantium</name>
    <dbReference type="NCBI Taxonomy" id="971"/>
    <lineage>
        <taxon>Bacteria</taxon>
        <taxon>Bacillati</taxon>
        <taxon>Bacillota</taxon>
        <taxon>Negativicutes</taxon>
        <taxon>Selenomonadales</taxon>
        <taxon>Selenomonadaceae</taxon>
        <taxon>Selenomonas</taxon>
    </lineage>
</organism>
<dbReference type="AlphaFoldDB" id="A0A1H0V812"/>
<dbReference type="RefSeq" id="WP_074573492.1">
    <property type="nucleotide sequence ID" value="NZ_FNJQ01000046.1"/>
</dbReference>
<reference evidence="1 2" key="1">
    <citation type="submission" date="2016-10" db="EMBL/GenBank/DDBJ databases">
        <authorList>
            <person name="de Groot N.N."/>
        </authorList>
    </citation>
    <scope>NUCLEOTIDE SEQUENCE [LARGE SCALE GENOMIC DNA]</scope>
    <source>
        <strain evidence="1 2">S137</strain>
    </source>
</reference>
<protein>
    <submittedName>
        <fullName evidence="1">YD repeat-containing protein</fullName>
    </submittedName>
</protein>
<accession>A0A1H0V812</accession>
<sequence>MKEINPDGLITTHTYDEQNQCIHTQDNLGGEVCYNYTKEGWLKEKKTKQSEGKWQVEACEYDYQGRVLRKTVNGQETRYWYKDDSPVPCAMRTPCGDEFRYEYDETILS</sequence>
<evidence type="ECO:0000313" key="1">
    <source>
        <dbReference type="EMBL" id="SDP74484.1"/>
    </source>
</evidence>